<evidence type="ECO:0000313" key="2">
    <source>
        <dbReference type="Proteomes" id="UP000005546"/>
    </source>
</evidence>
<proteinExistence type="predicted"/>
<accession>F3QTN3</accession>
<dbReference type="InterPro" id="IPR023811">
    <property type="entry name" value="CHP04076"/>
</dbReference>
<comment type="caution">
    <text evidence="1">The sequence shown here is derived from an EMBL/GenBank/DDBJ whole genome shotgun (WGS) entry which is preliminary data.</text>
</comment>
<evidence type="ECO:0000313" key="1">
    <source>
        <dbReference type="EMBL" id="EGG54758.1"/>
    </source>
</evidence>
<keyword evidence="2" id="KW-1185">Reference proteome</keyword>
<protein>
    <recommendedName>
        <fullName evidence="3">TIGR04076 family protein</fullName>
    </recommendedName>
</protein>
<reference evidence="1 2" key="1">
    <citation type="submission" date="2011-02" db="EMBL/GenBank/DDBJ databases">
        <authorList>
            <person name="Weinstock G."/>
            <person name="Sodergren E."/>
            <person name="Clifton S."/>
            <person name="Fulton L."/>
            <person name="Fulton B."/>
            <person name="Courtney L."/>
            <person name="Fronick C."/>
            <person name="Harrison M."/>
            <person name="Strong C."/>
            <person name="Farmer C."/>
            <person name="Delahaunty K."/>
            <person name="Markovic C."/>
            <person name="Hall O."/>
            <person name="Minx P."/>
            <person name="Tomlinson C."/>
            <person name="Mitreva M."/>
            <person name="Hou S."/>
            <person name="Chen J."/>
            <person name="Wollam A."/>
            <person name="Pepin K.H."/>
            <person name="Johnson M."/>
            <person name="Bhonagiri V."/>
            <person name="Zhang X."/>
            <person name="Suruliraj S."/>
            <person name="Warren W."/>
            <person name="Chinwalla A."/>
            <person name="Mardis E.R."/>
            <person name="Wilson R.K."/>
        </authorList>
    </citation>
    <scope>NUCLEOTIDE SEQUENCE [LARGE SCALE GENOMIC DNA]</scope>
    <source>
        <strain evidence="1 2">YIT 11841</strain>
    </source>
</reference>
<evidence type="ECO:0008006" key="3">
    <source>
        <dbReference type="Google" id="ProtNLM"/>
    </source>
</evidence>
<sequence length="85" mass="9637">MLRKGQVFYADYAKPDGFCDEAWKAIYQYVFALAHGATKEPFYYGDWISKAGIAICSCNDGLRPAIFKQEATNEESPINYILVQD</sequence>
<dbReference type="AlphaFoldDB" id="F3QTN3"/>
<name>F3QTN3_9BACT</name>
<dbReference type="OrthoDB" id="5432414at2"/>
<dbReference type="EMBL" id="AFBR01000036">
    <property type="protein sequence ID" value="EGG54758.1"/>
    <property type="molecule type" value="Genomic_DNA"/>
</dbReference>
<dbReference type="eggNOG" id="ENOG50316P9">
    <property type="taxonomic scope" value="Bacteria"/>
</dbReference>
<dbReference type="STRING" id="762982.HMPREF9442_01551"/>
<dbReference type="Proteomes" id="UP000005546">
    <property type="component" value="Unassembled WGS sequence"/>
</dbReference>
<dbReference type="NCBIfam" id="TIGR04076">
    <property type="entry name" value="TIGR04076 family protein"/>
    <property type="match status" value="1"/>
</dbReference>
<dbReference type="HOGENOM" id="CLU_160502_0_0_10"/>
<organism evidence="1 2">
    <name type="scientific">Paraprevotella xylaniphila YIT 11841</name>
    <dbReference type="NCBI Taxonomy" id="762982"/>
    <lineage>
        <taxon>Bacteria</taxon>
        <taxon>Pseudomonadati</taxon>
        <taxon>Bacteroidota</taxon>
        <taxon>Bacteroidia</taxon>
        <taxon>Bacteroidales</taxon>
        <taxon>Prevotellaceae</taxon>
        <taxon>Paraprevotella</taxon>
    </lineage>
</organism>
<gene>
    <name evidence="1" type="ORF">HMPREF9442_01551</name>
</gene>